<organism evidence="7 8">
    <name type="scientific">Pleuronectes platessa</name>
    <name type="common">European plaice</name>
    <dbReference type="NCBI Taxonomy" id="8262"/>
    <lineage>
        <taxon>Eukaryota</taxon>
        <taxon>Metazoa</taxon>
        <taxon>Chordata</taxon>
        <taxon>Craniata</taxon>
        <taxon>Vertebrata</taxon>
        <taxon>Euteleostomi</taxon>
        <taxon>Actinopterygii</taxon>
        <taxon>Neopterygii</taxon>
        <taxon>Teleostei</taxon>
        <taxon>Neoteleostei</taxon>
        <taxon>Acanthomorphata</taxon>
        <taxon>Carangaria</taxon>
        <taxon>Pleuronectiformes</taxon>
        <taxon>Pleuronectoidei</taxon>
        <taxon>Pleuronectidae</taxon>
        <taxon>Pleuronectes</taxon>
    </lineage>
</organism>
<dbReference type="EMBL" id="CADEAL010000884">
    <property type="protein sequence ID" value="CAB1426387.1"/>
    <property type="molecule type" value="Genomic_DNA"/>
</dbReference>
<keyword evidence="8" id="KW-1185">Reference proteome</keyword>
<dbReference type="GO" id="GO:0006955">
    <property type="term" value="P:immune response"/>
    <property type="evidence" value="ECO:0007669"/>
    <property type="project" value="TreeGrafter"/>
</dbReference>
<feature type="domain" description="Ig-like" evidence="6">
    <location>
        <begin position="268"/>
        <end position="348"/>
    </location>
</feature>
<keyword evidence="4" id="KW-1133">Transmembrane helix</keyword>
<dbReference type="SUPFAM" id="SSF48726">
    <property type="entry name" value="Immunoglobulin"/>
    <property type="match status" value="5"/>
</dbReference>
<dbReference type="Proteomes" id="UP001153269">
    <property type="component" value="Unassembled WGS sequence"/>
</dbReference>
<dbReference type="Pfam" id="PF13895">
    <property type="entry name" value="Ig_2"/>
    <property type="match status" value="1"/>
</dbReference>
<feature type="domain" description="Ig-like" evidence="6">
    <location>
        <begin position="448"/>
        <end position="515"/>
    </location>
</feature>
<dbReference type="GO" id="GO:0004888">
    <property type="term" value="F:transmembrane signaling receptor activity"/>
    <property type="evidence" value="ECO:0007669"/>
    <property type="project" value="TreeGrafter"/>
</dbReference>
<dbReference type="GO" id="GO:0007166">
    <property type="term" value="P:cell surface receptor signaling pathway"/>
    <property type="evidence" value="ECO:0007669"/>
    <property type="project" value="TreeGrafter"/>
</dbReference>
<feature type="region of interest" description="Disordered" evidence="3">
    <location>
        <begin position="58"/>
        <end position="80"/>
    </location>
</feature>
<dbReference type="PROSITE" id="PS50835">
    <property type="entry name" value="IG_LIKE"/>
    <property type="match status" value="6"/>
</dbReference>
<dbReference type="PANTHER" id="PTHR11481:SF64">
    <property type="entry name" value="FC RECEPTOR-LIKE PROTEIN 4"/>
    <property type="match status" value="1"/>
</dbReference>
<keyword evidence="2" id="KW-1015">Disulfide bond</keyword>
<keyword evidence="4" id="KW-0812">Transmembrane</keyword>
<evidence type="ECO:0000256" key="4">
    <source>
        <dbReference type="SAM" id="Phobius"/>
    </source>
</evidence>
<dbReference type="Gene3D" id="2.60.40.10">
    <property type="entry name" value="Immunoglobulins"/>
    <property type="match status" value="7"/>
</dbReference>
<sequence>MGHSLLRVLSLFLLNTLLSCGHTELEQQTLVTITSTNVLRIPELKPDRNGDYQCIAHHNSSEENKRSNRATLSVSAHRPRATVRASRTSIPVGDSLTLTCSVEESAGWSYDWFPHSPDTDETAIETNPVQNSLSISQGGSYWCRGRRTNSDFFSEKSHVHHIDRTLSNRSFVVLQHNWTQIFSGETISVRCEIRGGGYTQLEYEWRTTSSHQPVTGPNTAPTHSEYRLGTASVFHSGEYWCKARADWYSSTEWSEAFQLRVTPNKPRPWLTAYSTTITGKGSVALICSVDNAAEWRYDWFRSTSASSAAQILRYNETVDEINISEEGIYNCRGRRGDTTFITEDSNLVTIENRVSHKASVALQPDWSLVFSGEMITVRCEVPADVLTEWEYEWTKPNSTTVPTHNEYRIVNASSSDSGSYRCLAKDKKNLNSTTEWSDDVTLVVSETPAANQSADHRAFPVGGSVLLTCSVGPVSPGWKYYWYRGEKTSEPLTDEDFMSHGQSASASREGLYWCRGGRGDPVYYTQYSNSVRIHGIAAAPRPVITVSPSWLTPGASVTLTCGGVPHPTAGWRFYWYRADPISLDPVPRCTQSSRYDWSDMQILDKFSYELLPGSNGGTEQNSSAIQGLTESAGYACRAGRGDPVFYTEYSETKWVWSGVNPAAPPCTSPVPLVVGLVGGFTLILLLSLLLLGWCRNSKNLCCDRLSQSLRTSQSSDPTVNYDEIQLHVYSSLLHGDDCIYESIRGDTEEGTV</sequence>
<feature type="transmembrane region" description="Helical" evidence="4">
    <location>
        <begin position="672"/>
        <end position="694"/>
    </location>
</feature>
<feature type="signal peptide" evidence="5">
    <location>
        <begin position="1"/>
        <end position="21"/>
    </location>
</feature>
<protein>
    <recommendedName>
        <fullName evidence="6">Ig-like domain-containing protein</fullName>
    </recommendedName>
</protein>
<evidence type="ECO:0000313" key="8">
    <source>
        <dbReference type="Proteomes" id="UP001153269"/>
    </source>
</evidence>
<feature type="domain" description="Ig-like" evidence="6">
    <location>
        <begin position="540"/>
        <end position="652"/>
    </location>
</feature>
<evidence type="ECO:0000256" key="2">
    <source>
        <dbReference type="ARBA" id="ARBA00023157"/>
    </source>
</evidence>
<dbReference type="PROSITE" id="PS51257">
    <property type="entry name" value="PROKAR_LIPOPROTEIN"/>
    <property type="match status" value="1"/>
</dbReference>
<dbReference type="InterPro" id="IPR036179">
    <property type="entry name" value="Ig-like_dom_sf"/>
</dbReference>
<dbReference type="SMART" id="SM00409">
    <property type="entry name" value="IG"/>
    <property type="match status" value="7"/>
</dbReference>
<evidence type="ECO:0000256" key="3">
    <source>
        <dbReference type="SAM" id="MobiDB-lite"/>
    </source>
</evidence>
<dbReference type="InterPro" id="IPR007110">
    <property type="entry name" value="Ig-like_dom"/>
</dbReference>
<name>A0A9N7U9D4_PLEPL</name>
<dbReference type="InterPro" id="IPR013783">
    <property type="entry name" value="Ig-like_fold"/>
</dbReference>
<feature type="chain" id="PRO_5040339478" description="Ig-like domain-containing protein" evidence="5">
    <location>
        <begin position="22"/>
        <end position="752"/>
    </location>
</feature>
<dbReference type="PANTHER" id="PTHR11481">
    <property type="entry name" value="IMMUNOGLOBULIN FC RECEPTOR"/>
    <property type="match status" value="1"/>
</dbReference>
<dbReference type="AlphaFoldDB" id="A0A9N7U9D4"/>
<reference evidence="7" key="1">
    <citation type="submission" date="2020-03" db="EMBL/GenBank/DDBJ databases">
        <authorList>
            <person name="Weist P."/>
        </authorList>
    </citation>
    <scope>NUCLEOTIDE SEQUENCE</scope>
</reference>
<evidence type="ECO:0000256" key="5">
    <source>
        <dbReference type="SAM" id="SignalP"/>
    </source>
</evidence>
<comment type="caution">
    <text evidence="7">The sequence shown here is derived from an EMBL/GenBank/DDBJ whole genome shotgun (WGS) entry which is preliminary data.</text>
</comment>
<proteinExistence type="predicted"/>
<dbReference type="InterPro" id="IPR050488">
    <property type="entry name" value="Ig_Fc_receptor"/>
</dbReference>
<accession>A0A9N7U9D4</accession>
<evidence type="ECO:0000256" key="1">
    <source>
        <dbReference type="ARBA" id="ARBA00022729"/>
    </source>
</evidence>
<keyword evidence="4" id="KW-0472">Membrane</keyword>
<dbReference type="InterPro" id="IPR003599">
    <property type="entry name" value="Ig_sub"/>
</dbReference>
<evidence type="ECO:0000259" key="6">
    <source>
        <dbReference type="PROSITE" id="PS50835"/>
    </source>
</evidence>
<feature type="domain" description="Ig-like" evidence="6">
    <location>
        <begin position="184"/>
        <end position="262"/>
    </location>
</feature>
<feature type="domain" description="Ig-like" evidence="6">
    <location>
        <begin position="79"/>
        <end position="160"/>
    </location>
</feature>
<evidence type="ECO:0000313" key="7">
    <source>
        <dbReference type="EMBL" id="CAB1426387.1"/>
    </source>
</evidence>
<dbReference type="GO" id="GO:0009897">
    <property type="term" value="C:external side of plasma membrane"/>
    <property type="evidence" value="ECO:0007669"/>
    <property type="project" value="TreeGrafter"/>
</dbReference>
<gene>
    <name evidence="7" type="ORF">PLEPLA_LOCUS14323</name>
</gene>
<feature type="domain" description="Ig-like" evidence="6">
    <location>
        <begin position="358"/>
        <end position="441"/>
    </location>
</feature>
<keyword evidence="1 5" id="KW-0732">Signal</keyword>